<protein>
    <recommendedName>
        <fullName evidence="4">Tetratricopeptide repeat protein 39B</fullName>
    </recommendedName>
</protein>
<reference evidence="2 3" key="1">
    <citation type="submission" date="2014-04" db="EMBL/GenBank/DDBJ databases">
        <authorList>
            <consortium name="DOE Joint Genome Institute"/>
            <person name="Kuo A."/>
            <person name="Gay G."/>
            <person name="Dore J."/>
            <person name="Kohler A."/>
            <person name="Nagy L.G."/>
            <person name="Floudas D."/>
            <person name="Copeland A."/>
            <person name="Barry K.W."/>
            <person name="Cichocki N."/>
            <person name="Veneault-Fourrey C."/>
            <person name="LaButti K."/>
            <person name="Lindquist E.A."/>
            <person name="Lipzen A."/>
            <person name="Lundell T."/>
            <person name="Morin E."/>
            <person name="Murat C."/>
            <person name="Sun H."/>
            <person name="Tunlid A."/>
            <person name="Henrissat B."/>
            <person name="Grigoriev I.V."/>
            <person name="Hibbett D.S."/>
            <person name="Martin F."/>
            <person name="Nordberg H.P."/>
            <person name="Cantor M.N."/>
            <person name="Hua S.X."/>
        </authorList>
    </citation>
    <scope>NUCLEOTIDE SEQUENCE [LARGE SCALE GENOMIC DNA]</scope>
    <source>
        <strain evidence="3">h7</strain>
    </source>
</reference>
<reference evidence="3" key="2">
    <citation type="submission" date="2015-01" db="EMBL/GenBank/DDBJ databases">
        <title>Evolutionary Origins and Diversification of the Mycorrhizal Mutualists.</title>
        <authorList>
            <consortium name="DOE Joint Genome Institute"/>
            <consortium name="Mycorrhizal Genomics Consortium"/>
            <person name="Kohler A."/>
            <person name="Kuo A."/>
            <person name="Nagy L.G."/>
            <person name="Floudas D."/>
            <person name="Copeland A."/>
            <person name="Barry K.W."/>
            <person name="Cichocki N."/>
            <person name="Veneault-Fourrey C."/>
            <person name="LaButti K."/>
            <person name="Lindquist E.A."/>
            <person name="Lipzen A."/>
            <person name="Lundell T."/>
            <person name="Morin E."/>
            <person name="Murat C."/>
            <person name="Riley R."/>
            <person name="Ohm R."/>
            <person name="Sun H."/>
            <person name="Tunlid A."/>
            <person name="Henrissat B."/>
            <person name="Grigoriev I.V."/>
            <person name="Hibbett D.S."/>
            <person name="Martin F."/>
        </authorList>
    </citation>
    <scope>NUCLEOTIDE SEQUENCE [LARGE SCALE GENOMIC DNA]</scope>
    <source>
        <strain evidence="3">h7</strain>
    </source>
</reference>
<proteinExistence type="predicted"/>
<dbReference type="OrthoDB" id="43460at2759"/>
<sequence>MVLNSLFRLSTSSSPSCPMNHTNDTDVDASSDISDSDSTSTNRGVISPTSTRADEDSLLTPATSMSTSGYNVNGSGAKEDASSDSTTSSPRPSYLSIYNSPPSITYPYSPTQALSDLPGIAYALELFLSSQMLESEAFCKWGQPGLEEAHKQERIKDTKAKSETVLEDKGHMARLYFATGYGLIQCVKGLMSFEDDDLLAGIAHIKHGNTVASAHRKKAAFLGSRLAGYVVSTIHSGGTVSFIRSMTDVERHAELVYAESLFEKALLGIVYSGDWLAFIKEALNMRTTIGIYRQLGHYLDAVDADYTTARGSSKPLADPAVDAHFRSGVYLGVGMCNIVLSLMPGKLMTLVELFGYHGDRKVGLDMLMRAGGWEEGADEPKVSAADEGVRRTICDMALLIFHLVLSSFTFDGVDIAVASKILKWNLKRYPNGVFFLFGAGRLGLVRSQPKQAIFYYTQAMESQKQYRNLHHISFWEIAIANLALWDLEESLKCWRNLEREATWSKAIYSYGMAVCLLESTLGDENERKQRSAEAIRLMEKVPGLRQKIAGKSIPLEKFVARKARKFIAQGHRLALATLEVAYIFHGIAHAPRSVIVTKMLPEVDKALEELGVLVDVREREAEFDENPAVAVNVKSDKREKERKEKEKEYSANKGGYWDDYCLAMFLRGVCMRYVAYPDPDAELDPSEDIALLIPQRKASGAAEAAFRAVFEHGPKIELDHHLVYHAHYELGRLLANSSSSSSSNTAAAQEQFDLILSGKYLEVGPSGRKGKYSMENALEMRTHAAVAVLHKGGRL</sequence>
<evidence type="ECO:0008006" key="4">
    <source>
        <dbReference type="Google" id="ProtNLM"/>
    </source>
</evidence>
<dbReference type="SUPFAM" id="SSF48452">
    <property type="entry name" value="TPR-like"/>
    <property type="match status" value="1"/>
</dbReference>
<dbReference type="GO" id="GO:0005829">
    <property type="term" value="C:cytosol"/>
    <property type="evidence" value="ECO:0007669"/>
    <property type="project" value="TreeGrafter"/>
</dbReference>
<dbReference type="Pfam" id="PF10300">
    <property type="entry name" value="Iml2-TPR_39"/>
    <property type="match status" value="1"/>
</dbReference>
<feature type="compositionally biased region" description="Low complexity" evidence="1">
    <location>
        <begin position="28"/>
        <end position="41"/>
    </location>
</feature>
<organism evidence="2 3">
    <name type="scientific">Hebeloma cylindrosporum</name>
    <dbReference type="NCBI Taxonomy" id="76867"/>
    <lineage>
        <taxon>Eukaryota</taxon>
        <taxon>Fungi</taxon>
        <taxon>Dikarya</taxon>
        <taxon>Basidiomycota</taxon>
        <taxon>Agaricomycotina</taxon>
        <taxon>Agaricomycetes</taxon>
        <taxon>Agaricomycetidae</taxon>
        <taxon>Agaricales</taxon>
        <taxon>Agaricineae</taxon>
        <taxon>Hymenogastraceae</taxon>
        <taxon>Hebeloma</taxon>
    </lineage>
</organism>
<feature type="compositionally biased region" description="Low complexity" evidence="1">
    <location>
        <begin position="1"/>
        <end position="16"/>
    </location>
</feature>
<evidence type="ECO:0000313" key="2">
    <source>
        <dbReference type="EMBL" id="KIM37750.1"/>
    </source>
</evidence>
<dbReference type="HOGENOM" id="CLU_010086_2_1_1"/>
<dbReference type="GO" id="GO:0005634">
    <property type="term" value="C:nucleus"/>
    <property type="evidence" value="ECO:0007669"/>
    <property type="project" value="TreeGrafter"/>
</dbReference>
<feature type="compositionally biased region" description="Polar residues" evidence="1">
    <location>
        <begin position="60"/>
        <end position="74"/>
    </location>
</feature>
<feature type="region of interest" description="Disordered" evidence="1">
    <location>
        <begin position="1"/>
        <end position="94"/>
    </location>
</feature>
<feature type="compositionally biased region" description="Polar residues" evidence="1">
    <location>
        <begin position="42"/>
        <end position="51"/>
    </location>
</feature>
<feature type="compositionally biased region" description="Low complexity" evidence="1">
    <location>
        <begin position="83"/>
        <end position="94"/>
    </location>
</feature>
<keyword evidence="3" id="KW-1185">Reference proteome</keyword>
<dbReference type="PANTHER" id="PTHR31859">
    <property type="entry name" value="TETRATRICOPEPTIDE REPEAT PROTEIN 39 FAMILY MEMBER"/>
    <property type="match status" value="1"/>
</dbReference>
<dbReference type="InterPro" id="IPR011990">
    <property type="entry name" value="TPR-like_helical_dom_sf"/>
</dbReference>
<dbReference type="PANTHER" id="PTHR31859:SF1">
    <property type="entry name" value="TETRATRICOPEPTIDE REPEAT PROTEIN 39C"/>
    <property type="match status" value="1"/>
</dbReference>
<accession>A0A0C3BM17</accession>
<evidence type="ECO:0000256" key="1">
    <source>
        <dbReference type="SAM" id="MobiDB-lite"/>
    </source>
</evidence>
<dbReference type="AlphaFoldDB" id="A0A0C3BM17"/>
<name>A0A0C3BM17_HEBCY</name>
<dbReference type="InterPro" id="IPR019412">
    <property type="entry name" value="IML2/TPR_39"/>
</dbReference>
<dbReference type="EMBL" id="KN831795">
    <property type="protein sequence ID" value="KIM37750.1"/>
    <property type="molecule type" value="Genomic_DNA"/>
</dbReference>
<evidence type="ECO:0000313" key="3">
    <source>
        <dbReference type="Proteomes" id="UP000053424"/>
    </source>
</evidence>
<dbReference type="Proteomes" id="UP000053424">
    <property type="component" value="Unassembled WGS sequence"/>
</dbReference>
<gene>
    <name evidence="2" type="ORF">M413DRAFT_448267</name>
</gene>
<dbReference type="GO" id="GO:0005741">
    <property type="term" value="C:mitochondrial outer membrane"/>
    <property type="evidence" value="ECO:0007669"/>
    <property type="project" value="TreeGrafter"/>
</dbReference>